<protein>
    <submittedName>
        <fullName evidence="1">Uncharacterized protein</fullName>
    </submittedName>
</protein>
<organism evidence="1 2">
    <name type="scientific">Clonorchis sinensis</name>
    <name type="common">Chinese liver fluke</name>
    <dbReference type="NCBI Taxonomy" id="79923"/>
    <lineage>
        <taxon>Eukaryota</taxon>
        <taxon>Metazoa</taxon>
        <taxon>Spiralia</taxon>
        <taxon>Lophotrochozoa</taxon>
        <taxon>Platyhelminthes</taxon>
        <taxon>Trematoda</taxon>
        <taxon>Digenea</taxon>
        <taxon>Opisthorchiida</taxon>
        <taxon>Opisthorchiata</taxon>
        <taxon>Opisthorchiidae</taxon>
        <taxon>Clonorchis</taxon>
    </lineage>
</organism>
<comment type="caution">
    <text evidence="1">The sequence shown here is derived from an EMBL/GenBank/DDBJ whole genome shotgun (WGS) entry which is preliminary data.</text>
</comment>
<evidence type="ECO:0000313" key="1">
    <source>
        <dbReference type="EMBL" id="KAG5441998.1"/>
    </source>
</evidence>
<evidence type="ECO:0000313" key="2">
    <source>
        <dbReference type="Proteomes" id="UP000286415"/>
    </source>
</evidence>
<reference evidence="1 2" key="2">
    <citation type="journal article" date="2021" name="Genomics">
        <title>High-quality reference genome for Clonorchis sinensis.</title>
        <authorList>
            <person name="Young N.D."/>
            <person name="Stroehlein A.J."/>
            <person name="Kinkar L."/>
            <person name="Wang T."/>
            <person name="Sohn W.M."/>
            <person name="Chang B.C.H."/>
            <person name="Kaur P."/>
            <person name="Weisz D."/>
            <person name="Dudchenko O."/>
            <person name="Aiden E.L."/>
            <person name="Korhonen P.K."/>
            <person name="Gasser R.B."/>
        </authorList>
    </citation>
    <scope>NUCLEOTIDE SEQUENCE [LARGE SCALE GENOMIC DNA]</scope>
    <source>
        <strain evidence="1">Cs-k2</strain>
    </source>
</reference>
<dbReference type="EMBL" id="NIRI02000076">
    <property type="protein sequence ID" value="KAG5441998.1"/>
    <property type="molecule type" value="Genomic_DNA"/>
</dbReference>
<proteinExistence type="predicted"/>
<reference evidence="1 2" key="1">
    <citation type="journal article" date="2018" name="Biotechnol. Adv.">
        <title>Improved genomic resources and new bioinformatic workflow for the carcinogenic parasite Clonorchis sinensis: Biotechnological implications.</title>
        <authorList>
            <person name="Wang D."/>
            <person name="Korhonen P.K."/>
            <person name="Gasser R.B."/>
            <person name="Young N.D."/>
        </authorList>
    </citation>
    <scope>NUCLEOTIDE SEQUENCE [LARGE SCALE GENOMIC DNA]</scope>
    <source>
        <strain evidence="1">Cs-k2</strain>
    </source>
</reference>
<dbReference type="InParanoid" id="A0A3R7H3X1"/>
<dbReference type="Proteomes" id="UP000286415">
    <property type="component" value="Unassembled WGS sequence"/>
</dbReference>
<dbReference type="AlphaFoldDB" id="A0A3R7H3X1"/>
<name>A0A3R7H3X1_CLOSI</name>
<keyword evidence="2" id="KW-1185">Reference proteome</keyword>
<sequence length="101" mass="11728">MRLLLLCLVCIRTMVAIDYKDCGRSPVIYVLFCIPNLDSGKLVQLTHVQFIGRHTRSRFVTSCYIITCVQMWRQKSNNRRFVQSVRSARIFKPISAAFSKL</sequence>
<accession>A0A3R7H3X1</accession>
<gene>
    <name evidence="1" type="ORF">CSKR_110744</name>
</gene>